<organism evidence="2">
    <name type="scientific">Barley stripe mosaic virus</name>
    <name type="common">BSMV</name>
    <dbReference type="NCBI Taxonomy" id="12327"/>
    <lineage>
        <taxon>Viruses</taxon>
        <taxon>Riboviria</taxon>
        <taxon>Orthornavirae</taxon>
        <taxon>Kitrinoviricota</taxon>
        <taxon>Alsuviricetes</taxon>
        <taxon>Martellivirales</taxon>
        <taxon>Virgaviridae</taxon>
        <taxon>Hordeivirus</taxon>
        <taxon>Hordeivirus hordei</taxon>
    </lineage>
</organism>
<feature type="transmembrane region" description="Helical" evidence="1">
    <location>
        <begin position="124"/>
        <end position="151"/>
    </location>
</feature>
<protein>
    <submittedName>
        <fullName evidence="2">Beta-D protein</fullName>
    </submittedName>
</protein>
<accession>A0A023W0T8</accession>
<dbReference type="InterPro" id="IPR007617">
    <property type="entry name" value="Viral_beta_CD"/>
</dbReference>
<keyword evidence="1" id="KW-0812">Transmembrane</keyword>
<evidence type="ECO:0000256" key="1">
    <source>
        <dbReference type="SAM" id="Phobius"/>
    </source>
</evidence>
<keyword evidence="1" id="KW-1133">Transmembrane helix</keyword>
<keyword evidence="1" id="KW-0472">Membrane</keyword>
<organismHost>
    <name type="scientific">Hordeum vulgare</name>
    <name type="common">Barley</name>
    <dbReference type="NCBI Taxonomy" id="4513"/>
</organismHost>
<dbReference type="EMBL" id="KJ433978">
    <property type="protein sequence ID" value="AHY22371.1"/>
    <property type="molecule type" value="Genomic_RNA"/>
</dbReference>
<dbReference type="Pfam" id="PF04530">
    <property type="entry name" value="Viral_Beta_CD"/>
    <property type="match status" value="1"/>
</dbReference>
<evidence type="ECO:0000313" key="2">
    <source>
        <dbReference type="EMBL" id="AHY22371.1"/>
    </source>
</evidence>
<organismHost>
    <name type="scientific">Triticum aestivum</name>
    <name type="common">Wheat</name>
    <dbReference type="NCBI Taxonomy" id="4565"/>
</organismHost>
<feature type="transmembrane region" description="Helical" evidence="1">
    <location>
        <begin position="58"/>
        <end position="77"/>
    </location>
</feature>
<reference evidence="2" key="1">
    <citation type="journal article" date="2014" name="Sci. Rep.">
        <title>A complete ancient RNA genome: identification, reconstruction and evolutionary history of archaeological Barley Stripe Mosaic Virus.</title>
        <authorList>
            <person name="Smith O."/>
            <person name="Clapham A."/>
            <person name="Rose P."/>
            <person name="Liu Y."/>
            <person name="Wang J."/>
            <person name="Allaby R.G."/>
        </authorList>
    </citation>
    <scope>NUCLEOTIDE SEQUENCE</scope>
    <source>
        <strain evidence="2">Qasr Ibrim</strain>
    </source>
</reference>
<proteinExistence type="predicted"/>
<name>A0A023W0T8_BSMV</name>
<sequence length="155" mass="17318">MAMPHPLECCCPQCLPSSESFPTYGEQEIPCSETQAETTPVERTVRASVLTDILDDHYYAILASLFIIALWLLYIYLSSIPTETGPYFYQDLNSVKIYGIGATNPEVIAAIHHWQKYPFGESPMWGGLVSVLSILLKPLTLVLALSFFLLLSSKR</sequence>